<dbReference type="InterPro" id="IPR011025">
    <property type="entry name" value="GproteinA_insert"/>
</dbReference>
<dbReference type="SMART" id="SM00275">
    <property type="entry name" value="G_alpha"/>
    <property type="match status" value="1"/>
</dbReference>
<dbReference type="SUPFAM" id="SSF52540">
    <property type="entry name" value="P-loop containing nucleoside triphosphate hydrolases"/>
    <property type="match status" value="1"/>
</dbReference>
<accession>A0A6A6H718</accession>
<dbReference type="Gene3D" id="3.40.50.300">
    <property type="entry name" value="P-loop containing nucleotide triphosphate hydrolases"/>
    <property type="match status" value="1"/>
</dbReference>
<keyword evidence="6" id="KW-0460">Magnesium</keyword>
<dbReference type="AlphaFoldDB" id="A0A6A6H718"/>
<gene>
    <name evidence="7" type="ORF">EV356DRAFT_423887</name>
</gene>
<feature type="non-terminal residue" evidence="7">
    <location>
        <position position="1"/>
    </location>
</feature>
<dbReference type="GO" id="GO:0005525">
    <property type="term" value="F:GTP binding"/>
    <property type="evidence" value="ECO:0007669"/>
    <property type="project" value="UniProtKB-KW"/>
</dbReference>
<dbReference type="GO" id="GO:0003924">
    <property type="term" value="F:GTPase activity"/>
    <property type="evidence" value="ECO:0007669"/>
    <property type="project" value="InterPro"/>
</dbReference>
<organism evidence="7 8">
    <name type="scientific">Viridothelium virens</name>
    <name type="common">Speckled blister lichen</name>
    <name type="synonym">Trypethelium virens</name>
    <dbReference type="NCBI Taxonomy" id="1048519"/>
    <lineage>
        <taxon>Eukaryota</taxon>
        <taxon>Fungi</taxon>
        <taxon>Dikarya</taxon>
        <taxon>Ascomycota</taxon>
        <taxon>Pezizomycotina</taxon>
        <taxon>Dothideomycetes</taxon>
        <taxon>Dothideomycetes incertae sedis</taxon>
        <taxon>Trypetheliales</taxon>
        <taxon>Trypetheliaceae</taxon>
        <taxon>Viridothelium</taxon>
    </lineage>
</organism>
<dbReference type="PROSITE" id="PS51882">
    <property type="entry name" value="G_ALPHA"/>
    <property type="match status" value="1"/>
</dbReference>
<feature type="binding site" evidence="5">
    <location>
        <begin position="14"/>
        <end position="19"/>
    </location>
    <ligand>
        <name>GTP</name>
        <dbReference type="ChEBI" id="CHEBI:37565"/>
    </ligand>
</feature>
<evidence type="ECO:0000313" key="8">
    <source>
        <dbReference type="Proteomes" id="UP000800092"/>
    </source>
</evidence>
<dbReference type="InterPro" id="IPR001019">
    <property type="entry name" value="Gprotein_alpha_su"/>
</dbReference>
<evidence type="ECO:0008006" key="9">
    <source>
        <dbReference type="Google" id="ProtNLM"/>
    </source>
</evidence>
<feature type="binding site" evidence="6">
    <location>
        <position position="144"/>
    </location>
    <ligand>
        <name>Mg(2+)</name>
        <dbReference type="ChEBI" id="CHEBI:18420"/>
    </ligand>
</feature>
<evidence type="ECO:0000256" key="3">
    <source>
        <dbReference type="ARBA" id="ARBA00023134"/>
    </source>
</evidence>
<dbReference type="GO" id="GO:0031683">
    <property type="term" value="F:G-protein beta/gamma-subunit complex binding"/>
    <property type="evidence" value="ECO:0007669"/>
    <property type="project" value="InterPro"/>
</dbReference>
<keyword evidence="4" id="KW-0807">Transducer</keyword>
<dbReference type="PANTHER" id="PTHR10218:SF302">
    <property type="entry name" value="GUANINE NUCLEOTIDE-BINDING PROTEIN ALPHA-5 SUBUNIT"/>
    <property type="match status" value="1"/>
</dbReference>
<dbReference type="Pfam" id="PF00503">
    <property type="entry name" value="G-alpha"/>
    <property type="match status" value="1"/>
</dbReference>
<evidence type="ECO:0000256" key="5">
    <source>
        <dbReference type="PIRSR" id="PIRSR601019-1"/>
    </source>
</evidence>
<dbReference type="GO" id="GO:0007188">
    <property type="term" value="P:adenylate cyclase-modulating G protein-coupled receptor signaling pathway"/>
    <property type="evidence" value="ECO:0007669"/>
    <property type="project" value="TreeGrafter"/>
</dbReference>
<evidence type="ECO:0000256" key="4">
    <source>
        <dbReference type="ARBA" id="ARBA00023224"/>
    </source>
</evidence>
<evidence type="ECO:0000313" key="7">
    <source>
        <dbReference type="EMBL" id="KAF2233886.1"/>
    </source>
</evidence>
<evidence type="ECO:0000256" key="1">
    <source>
        <dbReference type="ARBA" id="ARBA00022723"/>
    </source>
</evidence>
<dbReference type="OrthoDB" id="5817230at2759"/>
<dbReference type="InterPro" id="IPR027417">
    <property type="entry name" value="P-loop_NTPase"/>
</dbReference>
<dbReference type="PANTHER" id="PTHR10218">
    <property type="entry name" value="GTP-BINDING PROTEIN ALPHA SUBUNIT"/>
    <property type="match status" value="1"/>
</dbReference>
<dbReference type="GO" id="GO:0005737">
    <property type="term" value="C:cytoplasm"/>
    <property type="evidence" value="ECO:0007669"/>
    <property type="project" value="TreeGrafter"/>
</dbReference>
<dbReference type="PRINTS" id="PR00318">
    <property type="entry name" value="GPROTEINA"/>
</dbReference>
<dbReference type="GO" id="GO:0046872">
    <property type="term" value="F:metal ion binding"/>
    <property type="evidence" value="ECO:0007669"/>
    <property type="project" value="UniProtKB-KW"/>
</dbReference>
<name>A0A6A6H718_VIRVR</name>
<dbReference type="SUPFAM" id="SSF47895">
    <property type="entry name" value="Transducin (alpha subunit), insertion domain"/>
    <property type="match status" value="1"/>
</dbReference>
<dbReference type="EMBL" id="ML991803">
    <property type="protein sequence ID" value="KAF2233886.1"/>
    <property type="molecule type" value="Genomic_DNA"/>
</dbReference>
<protein>
    <recommendedName>
        <fullName evidence="9">G-alpha-domain-containing protein</fullName>
    </recommendedName>
</protein>
<dbReference type="Proteomes" id="UP000800092">
    <property type="component" value="Unassembled WGS sequence"/>
</dbReference>
<keyword evidence="3 5" id="KW-0342">GTP-binding</keyword>
<dbReference type="GO" id="GO:0001664">
    <property type="term" value="F:G protein-coupled receptor binding"/>
    <property type="evidence" value="ECO:0007669"/>
    <property type="project" value="TreeGrafter"/>
</dbReference>
<evidence type="ECO:0000256" key="2">
    <source>
        <dbReference type="ARBA" id="ARBA00022741"/>
    </source>
</evidence>
<feature type="binding site" evidence="6">
    <location>
        <position position="18"/>
    </location>
    <ligand>
        <name>Mg(2+)</name>
        <dbReference type="ChEBI" id="CHEBI:18420"/>
    </ligand>
</feature>
<dbReference type="GO" id="GO:0005834">
    <property type="term" value="C:heterotrimeric G-protein complex"/>
    <property type="evidence" value="ECO:0007669"/>
    <property type="project" value="TreeGrafter"/>
</dbReference>
<keyword evidence="2 5" id="KW-0547">Nucleotide-binding</keyword>
<feature type="non-terminal residue" evidence="7">
    <location>
        <position position="248"/>
    </location>
</feature>
<feature type="binding site" evidence="5">
    <location>
        <begin position="138"/>
        <end position="144"/>
    </location>
    <ligand>
        <name>GTP</name>
        <dbReference type="ChEBI" id="CHEBI:37565"/>
    </ligand>
</feature>
<dbReference type="FunFam" id="3.40.50.300:FF:000692">
    <property type="entry name" value="Guanine nucleotide-binding protein subunit alpha"/>
    <property type="match status" value="1"/>
</dbReference>
<proteinExistence type="predicted"/>
<keyword evidence="8" id="KW-1185">Reference proteome</keyword>
<keyword evidence="1 6" id="KW-0479">Metal-binding</keyword>
<reference evidence="7" key="1">
    <citation type="journal article" date="2020" name="Stud. Mycol.">
        <title>101 Dothideomycetes genomes: a test case for predicting lifestyles and emergence of pathogens.</title>
        <authorList>
            <person name="Haridas S."/>
            <person name="Albert R."/>
            <person name="Binder M."/>
            <person name="Bloem J."/>
            <person name="Labutti K."/>
            <person name="Salamov A."/>
            <person name="Andreopoulos B."/>
            <person name="Baker S."/>
            <person name="Barry K."/>
            <person name="Bills G."/>
            <person name="Bluhm B."/>
            <person name="Cannon C."/>
            <person name="Castanera R."/>
            <person name="Culley D."/>
            <person name="Daum C."/>
            <person name="Ezra D."/>
            <person name="Gonzalez J."/>
            <person name="Henrissat B."/>
            <person name="Kuo A."/>
            <person name="Liang C."/>
            <person name="Lipzen A."/>
            <person name="Lutzoni F."/>
            <person name="Magnuson J."/>
            <person name="Mondo S."/>
            <person name="Nolan M."/>
            <person name="Ohm R."/>
            <person name="Pangilinan J."/>
            <person name="Park H.-J."/>
            <person name="Ramirez L."/>
            <person name="Alfaro M."/>
            <person name="Sun H."/>
            <person name="Tritt A."/>
            <person name="Yoshinaga Y."/>
            <person name="Zwiers L.-H."/>
            <person name="Turgeon B."/>
            <person name="Goodwin S."/>
            <person name="Spatafora J."/>
            <person name="Crous P."/>
            <person name="Grigoriev I."/>
        </authorList>
    </citation>
    <scope>NUCLEOTIDE SEQUENCE</scope>
    <source>
        <strain evidence="7">Tuck. ex Michener</strain>
    </source>
</reference>
<dbReference type="Gene3D" id="1.10.400.10">
    <property type="entry name" value="GI Alpha 1, domain 2-like"/>
    <property type="match status" value="1"/>
</dbReference>
<sequence>NRNISKVLLLGLSESGKSTLGHSMVFVADPHAYNENHRRSYKAAIFETILLSMRTLLEFVGCREDFMRTIYLQEPKFHEETLPVEMTAAIASLWTLSRVHEGYARSPEHRLGSNIEYYMANIERIGTADYCPTIEDILRLQVKTFGISERLLHYQGSTYMVSDVGTRGESKWIHCFENTDVVLLTVDTCAYAGWRPEGPQANEMWEQYELCNSMLTNTWLTGATFILVLTRIDRLEEQLRRYPIQEYF</sequence>
<evidence type="ECO:0000256" key="6">
    <source>
        <dbReference type="PIRSR" id="PIRSR601019-2"/>
    </source>
</evidence>